<comment type="caution">
    <text evidence="1">The sequence shown here is derived from an EMBL/GenBank/DDBJ whole genome shotgun (WGS) entry which is preliminary data.</text>
</comment>
<dbReference type="EMBL" id="SMKA01000068">
    <property type="protein sequence ID" value="TDC28939.1"/>
    <property type="molecule type" value="Genomic_DNA"/>
</dbReference>
<keyword evidence="2" id="KW-1185">Reference proteome</keyword>
<evidence type="ECO:0000313" key="1">
    <source>
        <dbReference type="EMBL" id="TDC28939.1"/>
    </source>
</evidence>
<organism evidence="1 2">
    <name type="scientific">Kribbella albertanoniae</name>
    <dbReference type="NCBI Taxonomy" id="1266829"/>
    <lineage>
        <taxon>Bacteria</taxon>
        <taxon>Bacillati</taxon>
        <taxon>Actinomycetota</taxon>
        <taxon>Actinomycetes</taxon>
        <taxon>Propionibacteriales</taxon>
        <taxon>Kribbellaceae</taxon>
        <taxon>Kribbella</taxon>
    </lineage>
</organism>
<proteinExistence type="predicted"/>
<reference evidence="1 2" key="1">
    <citation type="submission" date="2019-03" db="EMBL/GenBank/DDBJ databases">
        <title>Draft genome sequences of novel Actinobacteria.</title>
        <authorList>
            <person name="Sahin N."/>
            <person name="Ay H."/>
            <person name="Saygin H."/>
        </authorList>
    </citation>
    <scope>NUCLEOTIDE SEQUENCE [LARGE SCALE GENOMIC DNA]</scope>
    <source>
        <strain evidence="1 2">JCM 30547</strain>
    </source>
</reference>
<dbReference type="Gene3D" id="3.40.50.1820">
    <property type="entry name" value="alpha/beta hydrolase"/>
    <property type="match status" value="1"/>
</dbReference>
<sequence>RHPAIEAPTGITFVGYENPPGITTPEARVNHFLASDRAPWYNHTNLTAHPYGGHFIPWEVPTEWTADLRRTFRPLRS</sequence>
<protein>
    <submittedName>
        <fullName evidence="1">Epoxide hydrolase</fullName>
    </submittedName>
</protein>
<name>A0A4R4Q275_9ACTN</name>
<keyword evidence="1" id="KW-0378">Hydrolase</keyword>
<dbReference type="InterPro" id="IPR029058">
    <property type="entry name" value="AB_hydrolase_fold"/>
</dbReference>
<evidence type="ECO:0000313" key="2">
    <source>
        <dbReference type="Proteomes" id="UP000295075"/>
    </source>
</evidence>
<dbReference type="GO" id="GO:0016787">
    <property type="term" value="F:hydrolase activity"/>
    <property type="evidence" value="ECO:0007669"/>
    <property type="project" value="UniProtKB-KW"/>
</dbReference>
<feature type="non-terminal residue" evidence="1">
    <location>
        <position position="1"/>
    </location>
</feature>
<dbReference type="AlphaFoldDB" id="A0A4R4Q275"/>
<accession>A0A4R4Q275</accession>
<dbReference type="Proteomes" id="UP000295075">
    <property type="component" value="Unassembled WGS sequence"/>
</dbReference>
<gene>
    <name evidence="1" type="ORF">E1261_17235</name>
</gene>